<comment type="caution">
    <text evidence="1">The sequence shown here is derived from an EMBL/GenBank/DDBJ whole genome shotgun (WGS) entry which is preliminary data.</text>
</comment>
<accession>A0ABR9VWD9</accession>
<name>A0ABR9VWD9_9SYNC</name>
<dbReference type="RefSeq" id="WP_194021185.1">
    <property type="nucleotide sequence ID" value="NZ_JADEVV010000080.1"/>
</dbReference>
<keyword evidence="2" id="KW-1185">Reference proteome</keyword>
<dbReference type="EMBL" id="JADEVV010000080">
    <property type="protein sequence ID" value="MBE9255676.1"/>
    <property type="molecule type" value="Genomic_DNA"/>
</dbReference>
<protein>
    <submittedName>
        <fullName evidence="1">Glycoside hydrolase family 99-like domain-containing protein</fullName>
    </submittedName>
</protein>
<evidence type="ECO:0000313" key="1">
    <source>
        <dbReference type="EMBL" id="MBE9255676.1"/>
    </source>
</evidence>
<sequence>MVRLVALYFPQLHPIPENDQWWGKGFTDWVNVKKAQPLFPEHYQPRVPKNSNYYDQSQEETIRQQVKLAQEYGIYGFCHYHYWFDGKQLLETPTNIFLKNKDLDIKFCLAWANETWSRRWDGQDHDILQLQTHPPEVERWALHFDYLIQAWTDERAIKIDGKPVFLIYRPQKIYEIGKMFDYWQTKAKEYGLKGIFFIAINQYQLPEKNILRHFDGVMLFQPFFTAFNLKNKNLSIFKRAFLKLYKYLPLKFKDLLILLQLKTSDKPISTTFYDYDEIWKNIIASKITSKLPVFEGAFVDWDNTARYGNRATIFEGATPEKFEYWLKNLVSKVSKKNDNEQLIFINAWNEWAESAYLEPDERYGLKYLESLKKSLENSEN</sequence>
<dbReference type="PANTHER" id="PTHR41244:SF1">
    <property type="entry name" value="GLYCOSYLTRANSFERASE"/>
    <property type="match status" value="1"/>
</dbReference>
<dbReference type="CDD" id="cd11579">
    <property type="entry name" value="Glyco_tran_WbsX"/>
    <property type="match status" value="1"/>
</dbReference>
<dbReference type="Proteomes" id="UP000658720">
    <property type="component" value="Unassembled WGS sequence"/>
</dbReference>
<dbReference type="Pfam" id="PF14307">
    <property type="entry name" value="Glyco_tran_WbsX"/>
    <property type="match status" value="1"/>
</dbReference>
<organism evidence="1 2">
    <name type="scientific">Synechocystis salina LEGE 00031</name>
    <dbReference type="NCBI Taxonomy" id="1828736"/>
    <lineage>
        <taxon>Bacteria</taxon>
        <taxon>Bacillati</taxon>
        <taxon>Cyanobacteriota</taxon>
        <taxon>Cyanophyceae</taxon>
        <taxon>Synechococcales</taxon>
        <taxon>Merismopediaceae</taxon>
        <taxon>Synechocystis</taxon>
    </lineage>
</organism>
<dbReference type="PANTHER" id="PTHR41244">
    <property type="entry name" value="RHAMNAN SYNTHESIS F"/>
    <property type="match status" value="1"/>
</dbReference>
<evidence type="ECO:0000313" key="2">
    <source>
        <dbReference type="Proteomes" id="UP000658720"/>
    </source>
</evidence>
<reference evidence="1 2" key="1">
    <citation type="submission" date="2020-10" db="EMBL/GenBank/DDBJ databases">
        <authorList>
            <person name="Castelo-Branco R."/>
            <person name="Eusebio N."/>
            <person name="Adriana R."/>
            <person name="Vieira A."/>
            <person name="Brugerolle De Fraissinette N."/>
            <person name="Rezende De Castro R."/>
            <person name="Schneider M.P."/>
            <person name="Vasconcelos V."/>
            <person name="Leao P.N."/>
        </authorList>
    </citation>
    <scope>NUCLEOTIDE SEQUENCE [LARGE SCALE GENOMIC DNA]</scope>
    <source>
        <strain evidence="1 2">LEGE 00031</strain>
    </source>
</reference>
<proteinExistence type="predicted"/>
<dbReference type="InterPro" id="IPR032719">
    <property type="entry name" value="WbsX"/>
</dbReference>
<gene>
    <name evidence="1" type="ORF">IQ217_17930</name>
</gene>
<dbReference type="Gene3D" id="3.20.20.80">
    <property type="entry name" value="Glycosidases"/>
    <property type="match status" value="1"/>
</dbReference>